<reference evidence="1" key="1">
    <citation type="submission" date="2022-08" db="EMBL/GenBank/DDBJ databases">
        <title>Genome Sequence of Lecanicillium fungicola.</title>
        <authorList>
            <person name="Buettner E."/>
        </authorList>
    </citation>
    <scope>NUCLEOTIDE SEQUENCE</scope>
    <source>
        <strain evidence="1">Babe33</strain>
    </source>
</reference>
<comment type="caution">
    <text evidence="1">The sequence shown here is derived from an EMBL/GenBank/DDBJ whole genome shotgun (WGS) entry which is preliminary data.</text>
</comment>
<evidence type="ECO:0000313" key="1">
    <source>
        <dbReference type="EMBL" id="KAJ2962581.1"/>
    </source>
</evidence>
<gene>
    <name evidence="1" type="ORF">NQ176_g10926</name>
</gene>
<dbReference type="EMBL" id="JANJQO010003277">
    <property type="protein sequence ID" value="KAJ2962581.1"/>
    <property type="molecule type" value="Genomic_DNA"/>
</dbReference>
<evidence type="ECO:0000313" key="2">
    <source>
        <dbReference type="Proteomes" id="UP001143910"/>
    </source>
</evidence>
<proteinExistence type="predicted"/>
<dbReference type="Proteomes" id="UP001143910">
    <property type="component" value="Unassembled WGS sequence"/>
</dbReference>
<organism evidence="1 2">
    <name type="scientific">Zarea fungicola</name>
    <dbReference type="NCBI Taxonomy" id="93591"/>
    <lineage>
        <taxon>Eukaryota</taxon>
        <taxon>Fungi</taxon>
        <taxon>Dikarya</taxon>
        <taxon>Ascomycota</taxon>
        <taxon>Pezizomycotina</taxon>
        <taxon>Sordariomycetes</taxon>
        <taxon>Hypocreomycetidae</taxon>
        <taxon>Hypocreales</taxon>
        <taxon>Cordycipitaceae</taxon>
        <taxon>Zarea</taxon>
    </lineage>
</organism>
<keyword evidence="2" id="KW-1185">Reference proteome</keyword>
<accession>A0ACC1MDS6</accession>
<protein>
    <submittedName>
        <fullName evidence="1">Uncharacterized protein</fullName>
    </submittedName>
</protein>
<name>A0ACC1MDS6_9HYPO</name>
<sequence>MMNGAQNGGGYNRGRGGKSLFDRVQDPNRRQRKPQNGNQENVEGEKAEGSEDMEMSGREPQNADETICKFNLRCTNRECKFAHQSPAAPPGTAIDVNDVCSFGAACKNRKCVGRHPSPATKLAHQSEQDCKFFPNCQNAHCPFKHPSMPLCRNGAGCTTAGCKFTHVKTKCKFNPCLNPHCAFTHEEGQQGGFKDKVWTAAEHVSDRKFVEDGGGEELVKPDDEMKHDTNQATEAETQDGSTAAPQAAIATRAAHYSSIEKEQTAPRNKRSVRHAAVMLCLARRPALLRAQLASLQQIRGVANVRKVDSNIAVVGGGLTGLTAAYYLAKMLPPSARITLYESGDRLGGWIRTDKVSVNVNGTRGIVSFERGPRTLSSLKGNTWRYDDLVLYDLLLDLGLEASFPKDLPRFVYYPDHLVKMPPDASILECVSEPLFRECIWSILGGLKSYALGNHVQRPPRDDMSVSAWLELVTGSRSLGDNLASAMIHGIYGGDIDRLSVHSVLDRQLQDVHASPLQPNYRRVPQPELRFLSNILEQNNMVRDMANAPKGSLIHFGAQGMESLPRALENALARQHNVTIHRGSPVTKISADKKDKKIQIVANNQPRWQLAIGSSHH</sequence>